<comment type="caution">
    <text evidence="9">The sequence shown here is derived from an EMBL/GenBank/DDBJ whole genome shotgun (WGS) entry which is preliminary data.</text>
</comment>
<protein>
    <submittedName>
        <fullName evidence="9">Phosphoesterase PA-phosphatase related protein</fullName>
    </submittedName>
</protein>
<feature type="transmembrane region" description="Helical" evidence="7">
    <location>
        <begin position="66"/>
        <end position="84"/>
    </location>
</feature>
<feature type="transmembrane region" description="Helical" evidence="7">
    <location>
        <begin position="31"/>
        <end position="54"/>
    </location>
</feature>
<dbReference type="SUPFAM" id="SSF48317">
    <property type="entry name" value="Acid phosphatase/Vanadium-dependent haloperoxidase"/>
    <property type="match status" value="1"/>
</dbReference>
<keyword evidence="2" id="KW-1003">Cell membrane</keyword>
<dbReference type="OrthoDB" id="9789113at2"/>
<feature type="transmembrane region" description="Helical" evidence="7">
    <location>
        <begin position="152"/>
        <end position="172"/>
    </location>
</feature>
<dbReference type="RefSeq" id="WP_004573024.1">
    <property type="nucleotide sequence ID" value="NZ_AFGF01000007.1"/>
</dbReference>
<keyword evidence="6 7" id="KW-0472">Membrane</keyword>
<evidence type="ECO:0000256" key="1">
    <source>
        <dbReference type="ARBA" id="ARBA00004651"/>
    </source>
</evidence>
<dbReference type="PANTHER" id="PTHR14969">
    <property type="entry name" value="SPHINGOSINE-1-PHOSPHATE PHOSPHOHYDROLASE"/>
    <property type="match status" value="1"/>
</dbReference>
<dbReference type="InterPro" id="IPR036938">
    <property type="entry name" value="PAP2/HPO_sf"/>
</dbReference>
<reference evidence="9 10" key="1">
    <citation type="journal article" date="2011" name="EMBO J.">
        <title>Structural diversity of bacterial flagellar motors.</title>
        <authorList>
            <person name="Chen S."/>
            <person name="Beeby M."/>
            <person name="Murphy G.E."/>
            <person name="Leadbetter J.R."/>
            <person name="Hendrixson D.R."/>
            <person name="Briegel A."/>
            <person name="Li Z."/>
            <person name="Shi J."/>
            <person name="Tocheva E.I."/>
            <person name="Muller A."/>
            <person name="Dobro M.J."/>
            <person name="Jensen G.J."/>
        </authorList>
    </citation>
    <scope>NUCLEOTIDE SEQUENCE [LARGE SCALE GENOMIC DNA]</scope>
    <source>
        <strain evidence="9 10">DSM 6540</strain>
    </source>
</reference>
<evidence type="ECO:0000256" key="4">
    <source>
        <dbReference type="ARBA" id="ARBA00022801"/>
    </source>
</evidence>
<evidence type="ECO:0000256" key="5">
    <source>
        <dbReference type="ARBA" id="ARBA00022989"/>
    </source>
</evidence>
<dbReference type="Pfam" id="PF01569">
    <property type="entry name" value="PAP2"/>
    <property type="match status" value="1"/>
</dbReference>
<gene>
    <name evidence="9" type="ORF">ALO_00550</name>
</gene>
<keyword evidence="10" id="KW-1185">Reference proteome</keyword>
<keyword evidence="4" id="KW-0378">Hydrolase</keyword>
<sequence length="173" mass="18768">MSRLAAWAFLGDVKLFYHINHAWRRNCLDTIMPWITELGGPVFTILSCAVFYLAGRGMLAEAAVHAIFALAFSHAVAYIVKLLFTRPRPYLVLPGCYTLTGPLKDHSFPSGHTTAAFSLAVSYAMYFPLLTLPLLFLAAATGISRIYMGVHYPSDVATGAVLGGGTALLMVLI</sequence>
<dbReference type="GO" id="GO:0016787">
    <property type="term" value="F:hydrolase activity"/>
    <property type="evidence" value="ECO:0007669"/>
    <property type="project" value="UniProtKB-KW"/>
</dbReference>
<dbReference type="GO" id="GO:0005886">
    <property type="term" value="C:plasma membrane"/>
    <property type="evidence" value="ECO:0007669"/>
    <property type="project" value="UniProtKB-SubCell"/>
</dbReference>
<evidence type="ECO:0000256" key="3">
    <source>
        <dbReference type="ARBA" id="ARBA00022692"/>
    </source>
</evidence>
<feature type="domain" description="Phosphatidic acid phosphatase type 2/haloperoxidase" evidence="8">
    <location>
        <begin position="62"/>
        <end position="171"/>
    </location>
</feature>
<accession>F7NDK3</accession>
<keyword evidence="5 7" id="KW-1133">Transmembrane helix</keyword>
<dbReference type="eggNOG" id="COG0671">
    <property type="taxonomic scope" value="Bacteria"/>
</dbReference>
<evidence type="ECO:0000313" key="10">
    <source>
        <dbReference type="Proteomes" id="UP000003240"/>
    </source>
</evidence>
<proteinExistence type="predicted"/>
<dbReference type="SMART" id="SM00014">
    <property type="entry name" value="acidPPc"/>
    <property type="match status" value="1"/>
</dbReference>
<evidence type="ECO:0000256" key="2">
    <source>
        <dbReference type="ARBA" id="ARBA00022475"/>
    </source>
</evidence>
<comment type="subcellular location">
    <subcellularLocation>
        <location evidence="1">Cell membrane</location>
        <topology evidence="1">Multi-pass membrane protein</topology>
    </subcellularLocation>
</comment>
<dbReference type="EMBL" id="AFGF01000007">
    <property type="protein sequence ID" value="EGO65865.1"/>
    <property type="molecule type" value="Genomic_DNA"/>
</dbReference>
<feature type="transmembrane region" description="Helical" evidence="7">
    <location>
        <begin position="115"/>
        <end position="140"/>
    </location>
</feature>
<keyword evidence="3 7" id="KW-0812">Transmembrane</keyword>
<dbReference type="InterPro" id="IPR000326">
    <property type="entry name" value="PAP2/HPO"/>
</dbReference>
<dbReference type="AlphaFoldDB" id="F7NDK3"/>
<organism evidence="9 10">
    <name type="scientific">Acetonema longum DSM 6540</name>
    <dbReference type="NCBI Taxonomy" id="1009370"/>
    <lineage>
        <taxon>Bacteria</taxon>
        <taxon>Bacillati</taxon>
        <taxon>Bacillota</taxon>
        <taxon>Negativicutes</taxon>
        <taxon>Acetonemataceae</taxon>
        <taxon>Acetonema</taxon>
    </lineage>
</organism>
<dbReference type="Gene3D" id="1.20.144.10">
    <property type="entry name" value="Phosphatidic acid phosphatase type 2/haloperoxidase"/>
    <property type="match status" value="2"/>
</dbReference>
<dbReference type="Proteomes" id="UP000003240">
    <property type="component" value="Unassembled WGS sequence"/>
</dbReference>
<evidence type="ECO:0000313" key="9">
    <source>
        <dbReference type="EMBL" id="EGO65865.1"/>
    </source>
</evidence>
<evidence type="ECO:0000259" key="8">
    <source>
        <dbReference type="SMART" id="SM00014"/>
    </source>
</evidence>
<evidence type="ECO:0000256" key="6">
    <source>
        <dbReference type="ARBA" id="ARBA00023136"/>
    </source>
</evidence>
<evidence type="ECO:0000256" key="7">
    <source>
        <dbReference type="SAM" id="Phobius"/>
    </source>
</evidence>
<dbReference type="STRING" id="1009370.ALO_00550"/>
<dbReference type="PANTHER" id="PTHR14969:SF62">
    <property type="entry name" value="DECAPRENYLPHOSPHORYL-5-PHOSPHORIBOSE PHOSPHATASE RV3807C-RELATED"/>
    <property type="match status" value="1"/>
</dbReference>
<name>F7NDK3_9FIRM</name>